<dbReference type="Proteomes" id="UP000887013">
    <property type="component" value="Unassembled WGS sequence"/>
</dbReference>
<dbReference type="AlphaFoldDB" id="A0A8X6PAT2"/>
<evidence type="ECO:0000313" key="1">
    <source>
        <dbReference type="EMBL" id="GFT56700.1"/>
    </source>
</evidence>
<sequence>MPAAGTRNGATSKAAYAGTVLEARYSGRLQICAKKNTAKKRYAAVIFHYSGFKIRLSAVHTTASPMLRFYSYRYLGHLQSTTNGVKAESW</sequence>
<gene>
    <name evidence="1" type="ORF">NPIL_92391</name>
</gene>
<name>A0A8X6PAT2_NEPPI</name>
<protein>
    <submittedName>
        <fullName evidence="1">Uncharacterized protein</fullName>
    </submittedName>
</protein>
<dbReference type="EMBL" id="BMAW01066861">
    <property type="protein sequence ID" value="GFT56700.1"/>
    <property type="molecule type" value="Genomic_DNA"/>
</dbReference>
<reference evidence="1" key="1">
    <citation type="submission" date="2020-08" db="EMBL/GenBank/DDBJ databases">
        <title>Multicomponent nature underlies the extraordinary mechanical properties of spider dragline silk.</title>
        <authorList>
            <person name="Kono N."/>
            <person name="Nakamura H."/>
            <person name="Mori M."/>
            <person name="Yoshida Y."/>
            <person name="Ohtoshi R."/>
            <person name="Malay A.D."/>
            <person name="Moran D.A.P."/>
            <person name="Tomita M."/>
            <person name="Numata K."/>
            <person name="Arakawa K."/>
        </authorList>
    </citation>
    <scope>NUCLEOTIDE SEQUENCE</scope>
</reference>
<organism evidence="1 2">
    <name type="scientific">Nephila pilipes</name>
    <name type="common">Giant wood spider</name>
    <name type="synonym">Nephila maculata</name>
    <dbReference type="NCBI Taxonomy" id="299642"/>
    <lineage>
        <taxon>Eukaryota</taxon>
        <taxon>Metazoa</taxon>
        <taxon>Ecdysozoa</taxon>
        <taxon>Arthropoda</taxon>
        <taxon>Chelicerata</taxon>
        <taxon>Arachnida</taxon>
        <taxon>Araneae</taxon>
        <taxon>Araneomorphae</taxon>
        <taxon>Entelegynae</taxon>
        <taxon>Araneoidea</taxon>
        <taxon>Nephilidae</taxon>
        <taxon>Nephila</taxon>
    </lineage>
</organism>
<keyword evidence="2" id="KW-1185">Reference proteome</keyword>
<comment type="caution">
    <text evidence="1">The sequence shown here is derived from an EMBL/GenBank/DDBJ whole genome shotgun (WGS) entry which is preliminary data.</text>
</comment>
<evidence type="ECO:0000313" key="2">
    <source>
        <dbReference type="Proteomes" id="UP000887013"/>
    </source>
</evidence>
<proteinExistence type="predicted"/>
<accession>A0A8X6PAT2</accession>